<proteinExistence type="predicted"/>
<dbReference type="Proteomes" id="UP001470230">
    <property type="component" value="Unassembled WGS sequence"/>
</dbReference>
<feature type="region of interest" description="Disordered" evidence="2">
    <location>
        <begin position="1"/>
        <end position="37"/>
    </location>
</feature>
<evidence type="ECO:0000313" key="4">
    <source>
        <dbReference type="Proteomes" id="UP001470230"/>
    </source>
</evidence>
<feature type="coiled-coil region" evidence="1">
    <location>
        <begin position="46"/>
        <end position="107"/>
    </location>
</feature>
<organism evidence="3 4">
    <name type="scientific">Tritrichomonas musculus</name>
    <dbReference type="NCBI Taxonomy" id="1915356"/>
    <lineage>
        <taxon>Eukaryota</taxon>
        <taxon>Metamonada</taxon>
        <taxon>Parabasalia</taxon>
        <taxon>Tritrichomonadida</taxon>
        <taxon>Tritrichomonadidae</taxon>
        <taxon>Tritrichomonas</taxon>
    </lineage>
</organism>
<name>A0ABR2JZ12_9EUKA</name>
<protein>
    <submittedName>
        <fullName evidence="3">Uncharacterized protein</fullName>
    </submittedName>
</protein>
<evidence type="ECO:0000256" key="1">
    <source>
        <dbReference type="SAM" id="Coils"/>
    </source>
</evidence>
<sequence length="283" mass="32515">MSTLSEPNSVENFVLSSSDDNRDDSSNSENFAKTWPDTHQDTFQFVKDTQIDVKKHQLERNEAEMQADIVEQESTLQTEIREITAEITELRVEIGSLEKELSDVQEKLKTDIIDVTKESSEKLHKYQSIVRDDEPIIEQLKSAIQAQRENHERNKDLAEMRKKEINLPLDYQIQSLMSEIELMRKSIINTAKRGEKNISDAESSTSLINVEIESIATEIQKLNNMKQKAAYTLSALKRELIINEEIAASMRSQIDKASMTRNKIKSILDRSQVTLWKSQTSLL</sequence>
<comment type="caution">
    <text evidence="3">The sequence shown here is derived from an EMBL/GenBank/DDBJ whole genome shotgun (WGS) entry which is preliminary data.</text>
</comment>
<accession>A0ABR2JZ12</accession>
<dbReference type="EMBL" id="JAPFFF010000008">
    <property type="protein sequence ID" value="KAK8884092.1"/>
    <property type="molecule type" value="Genomic_DNA"/>
</dbReference>
<gene>
    <name evidence="3" type="ORF">M9Y10_043197</name>
</gene>
<feature type="compositionally biased region" description="Polar residues" evidence="2">
    <location>
        <begin position="1"/>
        <end position="15"/>
    </location>
</feature>
<evidence type="ECO:0000313" key="3">
    <source>
        <dbReference type="EMBL" id="KAK8884092.1"/>
    </source>
</evidence>
<keyword evidence="1" id="KW-0175">Coiled coil</keyword>
<evidence type="ECO:0000256" key="2">
    <source>
        <dbReference type="SAM" id="MobiDB-lite"/>
    </source>
</evidence>
<keyword evidence="4" id="KW-1185">Reference proteome</keyword>
<reference evidence="3 4" key="1">
    <citation type="submission" date="2024-04" db="EMBL/GenBank/DDBJ databases">
        <title>Tritrichomonas musculus Genome.</title>
        <authorList>
            <person name="Alves-Ferreira E."/>
            <person name="Grigg M."/>
            <person name="Lorenzi H."/>
            <person name="Galac M."/>
        </authorList>
    </citation>
    <scope>NUCLEOTIDE SEQUENCE [LARGE SCALE GENOMIC DNA]</scope>
    <source>
        <strain evidence="3 4">EAF2021</strain>
    </source>
</reference>